<dbReference type="Proteomes" id="UP000186594">
    <property type="component" value="Unassembled WGS sequence"/>
</dbReference>
<feature type="domain" description="DNA/RNA-binding protein Alba-like" evidence="1">
    <location>
        <begin position="29"/>
        <end position="75"/>
    </location>
</feature>
<dbReference type="Gene3D" id="3.30.110.20">
    <property type="entry name" value="Alba-like domain"/>
    <property type="match status" value="1"/>
</dbReference>
<dbReference type="Pfam" id="PF01918">
    <property type="entry name" value="Alba"/>
    <property type="match status" value="1"/>
</dbReference>
<dbReference type="InterPro" id="IPR036882">
    <property type="entry name" value="Alba-like_dom_sf"/>
</dbReference>
<comment type="caution">
    <text evidence="2">The sequence shown here is derived from an EMBL/GenBank/DDBJ whole genome shotgun (WGS) entry which is preliminary data.</text>
</comment>
<dbReference type="AlphaFoldDB" id="A0A1U7LK73"/>
<organism evidence="2 3">
    <name type="scientific">Neolecta irregularis (strain DAH-3)</name>
    <dbReference type="NCBI Taxonomy" id="1198029"/>
    <lineage>
        <taxon>Eukaryota</taxon>
        <taxon>Fungi</taxon>
        <taxon>Dikarya</taxon>
        <taxon>Ascomycota</taxon>
        <taxon>Taphrinomycotina</taxon>
        <taxon>Neolectales</taxon>
        <taxon>Neolectaceae</taxon>
        <taxon>Neolecta</taxon>
    </lineage>
</organism>
<protein>
    <recommendedName>
        <fullName evidence="1">DNA/RNA-binding protein Alba-like domain-containing protein</fullName>
    </recommendedName>
</protein>
<dbReference type="EMBL" id="LXFE01002636">
    <property type="protein sequence ID" value="OLL22921.1"/>
    <property type="molecule type" value="Genomic_DNA"/>
</dbReference>
<dbReference type="InterPro" id="IPR002775">
    <property type="entry name" value="DNA/RNA-bd_Alba-like"/>
</dbReference>
<proteinExistence type="predicted"/>
<name>A0A1U7LK73_NEOID</name>
<dbReference type="SUPFAM" id="SSF82704">
    <property type="entry name" value="AlbA-like"/>
    <property type="match status" value="1"/>
</dbReference>
<gene>
    <name evidence="2" type="ORF">NEOLI_000227</name>
</gene>
<dbReference type="GO" id="GO:0003676">
    <property type="term" value="F:nucleic acid binding"/>
    <property type="evidence" value="ECO:0007669"/>
    <property type="project" value="InterPro"/>
</dbReference>
<sequence>MPQDVVVDAQGAKRKITEESDEVDIALSCNITKAVNRGLETLGKHHSVSFKGTGAAAGKAITISEIIKRRLDESGKIWWQKTNLASLEIVKKAKSNPTGHQDTEDDFEPVQPSLLKQETKHIKPIITIIITLNKPHDLESSYYQTAETES</sequence>
<evidence type="ECO:0000313" key="3">
    <source>
        <dbReference type="Proteomes" id="UP000186594"/>
    </source>
</evidence>
<accession>A0A1U7LK73</accession>
<evidence type="ECO:0000259" key="1">
    <source>
        <dbReference type="Pfam" id="PF01918"/>
    </source>
</evidence>
<keyword evidence="3" id="KW-1185">Reference proteome</keyword>
<evidence type="ECO:0000313" key="2">
    <source>
        <dbReference type="EMBL" id="OLL22921.1"/>
    </source>
</evidence>
<reference evidence="2 3" key="1">
    <citation type="submission" date="2016-04" db="EMBL/GenBank/DDBJ databases">
        <title>Evolutionary innovation and constraint leading to complex multicellularity in the Ascomycota.</title>
        <authorList>
            <person name="Cisse O."/>
            <person name="Nguyen A."/>
            <person name="Hewitt D.A."/>
            <person name="Jedd G."/>
            <person name="Stajich J.E."/>
        </authorList>
    </citation>
    <scope>NUCLEOTIDE SEQUENCE [LARGE SCALE GENOMIC DNA]</scope>
    <source>
        <strain evidence="2 3">DAH-3</strain>
    </source>
</reference>